<keyword evidence="1" id="KW-0472">Membrane</keyword>
<dbReference type="NCBIfam" id="TIGR00056">
    <property type="entry name" value="MlaE family lipid ABC transporter permease subunit"/>
    <property type="match status" value="1"/>
</dbReference>
<protein>
    <submittedName>
        <fullName evidence="2">ABC transporter permease</fullName>
    </submittedName>
</protein>
<dbReference type="EMBL" id="JAQHXR010000003">
    <property type="protein sequence ID" value="MDA3969265.1"/>
    <property type="molecule type" value="Genomic_DNA"/>
</dbReference>
<dbReference type="InterPro" id="IPR030802">
    <property type="entry name" value="Permease_MalE"/>
</dbReference>
<feature type="transmembrane region" description="Helical" evidence="1">
    <location>
        <begin position="188"/>
        <end position="213"/>
    </location>
</feature>
<feature type="transmembrane region" description="Helical" evidence="1">
    <location>
        <begin position="342"/>
        <end position="360"/>
    </location>
</feature>
<dbReference type="PANTHER" id="PTHR30188">
    <property type="entry name" value="ABC TRANSPORTER PERMEASE PROTEIN-RELATED"/>
    <property type="match status" value="1"/>
</dbReference>
<evidence type="ECO:0000256" key="1">
    <source>
        <dbReference type="RuleBase" id="RU362044"/>
    </source>
</evidence>
<dbReference type="Proteomes" id="UP001210261">
    <property type="component" value="Unassembled WGS sequence"/>
</dbReference>
<sequence>MPFLKINYSNKIEVTLGGAWDYKIPSSTIRQLEQIPNNKEISLKLDDDFDLDFCGGKILHSWCNNRIFAQNELLYNQKSKHILKELDSSQKPKDKTLHEEIIVAHKDSFKIIKSFSKKLYFAFGFLGEIISLVILSFIKPKNIRVKAFFYHTQESLIKAVGIVSLACFLIGIVIAYQGSIQLKQFGASILIVEMSAMLTLREMSPIIAAIIIAGRSASSFSAEIGMMKSTQELDAMSVMGFNPITFLVIPRILALCLIMPLVVFIADLFGILGSMFISSLQLDISTEQFLERFLTMVDERHFWVGMIKAPFFGLIISLIGCYHGFIVAKDTRSIGLHTTKSVVESIFAVIAFDAICSVIFTELGL</sequence>
<name>A0ABT4VGN0_9HELI</name>
<comment type="caution">
    <text evidence="2">The sequence shown here is derived from an EMBL/GenBank/DDBJ whole genome shotgun (WGS) entry which is preliminary data.</text>
</comment>
<gene>
    <name evidence="2" type="ORF">PF021_06190</name>
</gene>
<feature type="transmembrane region" description="Helical" evidence="1">
    <location>
        <begin position="119"/>
        <end position="138"/>
    </location>
</feature>
<reference evidence="2 3" key="1">
    <citation type="submission" date="2023-01" db="EMBL/GenBank/DDBJ databases">
        <title>Description of Helicobacter ibis sp. nov. isolated from faecal droppings of black-faced ibis (Theristicus melanopis).</title>
        <authorList>
            <person name="Lopez-Cantillo M."/>
            <person name="Vidal-Veuthey B."/>
            <person name="Mella A."/>
            <person name="De La Haba R."/>
            <person name="Collado L."/>
        </authorList>
    </citation>
    <scope>NUCLEOTIDE SEQUENCE [LARGE SCALE GENOMIC DNA]</scope>
    <source>
        <strain evidence="2 3">A82</strain>
    </source>
</reference>
<dbReference type="InterPro" id="IPR003453">
    <property type="entry name" value="ABC_MlaE_roteobac"/>
</dbReference>
<organism evidence="2 3">
    <name type="scientific">Helicobacter ibis</name>
    <dbReference type="NCBI Taxonomy" id="2962633"/>
    <lineage>
        <taxon>Bacteria</taxon>
        <taxon>Pseudomonadati</taxon>
        <taxon>Campylobacterota</taxon>
        <taxon>Epsilonproteobacteria</taxon>
        <taxon>Campylobacterales</taxon>
        <taxon>Helicobacteraceae</taxon>
        <taxon>Helicobacter</taxon>
    </lineage>
</organism>
<dbReference type="Pfam" id="PF02405">
    <property type="entry name" value="MlaE"/>
    <property type="match status" value="1"/>
</dbReference>
<keyword evidence="3" id="KW-1185">Reference proteome</keyword>
<dbReference type="RefSeq" id="WP_271021602.1">
    <property type="nucleotide sequence ID" value="NZ_JAQHXR010000003.1"/>
</dbReference>
<dbReference type="PANTHER" id="PTHR30188:SF3">
    <property type="entry name" value="ABC TRANSPORTER PERMEASE"/>
    <property type="match status" value="1"/>
</dbReference>
<keyword evidence="1" id="KW-0812">Transmembrane</keyword>
<comment type="similarity">
    <text evidence="1">Belongs to the MlaE permease family.</text>
</comment>
<evidence type="ECO:0000313" key="2">
    <source>
        <dbReference type="EMBL" id="MDA3969265.1"/>
    </source>
</evidence>
<keyword evidence="1" id="KW-1133">Transmembrane helix</keyword>
<proteinExistence type="inferred from homology"/>
<feature type="transmembrane region" description="Helical" evidence="1">
    <location>
        <begin position="158"/>
        <end position="176"/>
    </location>
</feature>
<accession>A0ABT4VGN0</accession>
<feature type="transmembrane region" description="Helical" evidence="1">
    <location>
        <begin position="302"/>
        <end position="322"/>
    </location>
</feature>
<evidence type="ECO:0000313" key="3">
    <source>
        <dbReference type="Proteomes" id="UP001210261"/>
    </source>
</evidence>